<dbReference type="PANTHER" id="PTHR34849:SF3">
    <property type="entry name" value="SSR2962 PROTEIN"/>
    <property type="match status" value="1"/>
</dbReference>
<reference evidence="1 2" key="1">
    <citation type="journal article" date="2011" name="Stand. Genomic Sci.">
        <title>Complete genome sequence of Haliscomenobacter hydrossis type strain (O).</title>
        <authorList>
            <consortium name="US DOE Joint Genome Institute (JGI-PGF)"/>
            <person name="Daligault H."/>
            <person name="Lapidus A."/>
            <person name="Zeytun A."/>
            <person name="Nolan M."/>
            <person name="Lucas S."/>
            <person name="Del Rio T.G."/>
            <person name="Tice H."/>
            <person name="Cheng J.F."/>
            <person name="Tapia R."/>
            <person name="Han C."/>
            <person name="Goodwin L."/>
            <person name="Pitluck S."/>
            <person name="Liolios K."/>
            <person name="Pagani I."/>
            <person name="Ivanova N."/>
            <person name="Huntemann M."/>
            <person name="Mavromatis K."/>
            <person name="Mikhailova N."/>
            <person name="Pati A."/>
            <person name="Chen A."/>
            <person name="Palaniappan K."/>
            <person name="Land M."/>
            <person name="Hauser L."/>
            <person name="Brambilla E.M."/>
            <person name="Rohde M."/>
            <person name="Verbarg S."/>
            <person name="Goker M."/>
            <person name="Bristow J."/>
            <person name="Eisen J.A."/>
            <person name="Markowitz V."/>
            <person name="Hugenholtz P."/>
            <person name="Kyrpides N.C."/>
            <person name="Klenk H.P."/>
            <person name="Woyke T."/>
        </authorList>
    </citation>
    <scope>NUCLEOTIDE SEQUENCE [LARGE SCALE GENOMIC DNA]</scope>
    <source>
        <strain evidence="2">ATCC 27775 / DSM 1100 / LMG 10767 / O</strain>
    </source>
</reference>
<dbReference type="STRING" id="760192.Halhy_1148"/>
<evidence type="ECO:0000313" key="2">
    <source>
        <dbReference type="Proteomes" id="UP000008461"/>
    </source>
</evidence>
<dbReference type="HOGENOM" id="CLU_126005_2_1_10"/>
<dbReference type="EMBL" id="CP002691">
    <property type="protein sequence ID" value="AEE49046.1"/>
    <property type="molecule type" value="Genomic_DNA"/>
</dbReference>
<keyword evidence="2" id="KW-1185">Reference proteome</keyword>
<dbReference type="AlphaFoldDB" id="F4KST9"/>
<dbReference type="PANTHER" id="PTHR34849">
    <property type="entry name" value="SSL5025 PROTEIN"/>
    <property type="match status" value="1"/>
</dbReference>
<dbReference type="KEGG" id="hhy:Halhy_1148"/>
<proteinExistence type="predicted"/>
<dbReference type="Proteomes" id="UP000008461">
    <property type="component" value="Chromosome"/>
</dbReference>
<dbReference type="InterPro" id="IPR036388">
    <property type="entry name" value="WH-like_DNA-bd_sf"/>
</dbReference>
<organism evidence="1 2">
    <name type="scientific">Haliscomenobacter hydrossis (strain ATCC 27775 / DSM 1100 / LMG 10767 / O)</name>
    <dbReference type="NCBI Taxonomy" id="760192"/>
    <lineage>
        <taxon>Bacteria</taxon>
        <taxon>Pseudomonadati</taxon>
        <taxon>Bacteroidota</taxon>
        <taxon>Saprospiria</taxon>
        <taxon>Saprospirales</taxon>
        <taxon>Haliscomenobacteraceae</taxon>
        <taxon>Haliscomenobacter</taxon>
    </lineage>
</organism>
<protein>
    <recommendedName>
        <fullName evidence="3">DUF433 domain-containing protein</fullName>
    </recommendedName>
</protein>
<dbReference type="InterPro" id="IPR009057">
    <property type="entry name" value="Homeodomain-like_sf"/>
</dbReference>
<dbReference type="InterPro" id="IPR007367">
    <property type="entry name" value="DUF433"/>
</dbReference>
<dbReference type="eggNOG" id="COG2442">
    <property type="taxonomic scope" value="Bacteria"/>
</dbReference>
<reference key="2">
    <citation type="submission" date="2011-04" db="EMBL/GenBank/DDBJ databases">
        <title>Complete sequence of chromosome of Haliscomenobacter hydrossis DSM 1100.</title>
        <authorList>
            <consortium name="US DOE Joint Genome Institute (JGI-PGF)"/>
            <person name="Lucas S."/>
            <person name="Han J."/>
            <person name="Lapidus A."/>
            <person name="Bruce D."/>
            <person name="Goodwin L."/>
            <person name="Pitluck S."/>
            <person name="Peters L."/>
            <person name="Kyrpides N."/>
            <person name="Mavromatis K."/>
            <person name="Ivanova N."/>
            <person name="Ovchinnikova G."/>
            <person name="Pagani I."/>
            <person name="Daligault H."/>
            <person name="Detter J.C."/>
            <person name="Han C."/>
            <person name="Land M."/>
            <person name="Hauser L."/>
            <person name="Markowitz V."/>
            <person name="Cheng J.-F."/>
            <person name="Hugenholtz P."/>
            <person name="Woyke T."/>
            <person name="Wu D."/>
            <person name="Verbarg S."/>
            <person name="Frueling A."/>
            <person name="Brambilla E."/>
            <person name="Klenk H.-P."/>
            <person name="Eisen J.A."/>
        </authorList>
    </citation>
    <scope>NUCLEOTIDE SEQUENCE</scope>
    <source>
        <strain>DSM 1100</strain>
    </source>
</reference>
<dbReference type="SUPFAM" id="SSF46689">
    <property type="entry name" value="Homeodomain-like"/>
    <property type="match status" value="1"/>
</dbReference>
<evidence type="ECO:0008006" key="3">
    <source>
        <dbReference type="Google" id="ProtNLM"/>
    </source>
</evidence>
<gene>
    <name evidence="1" type="ordered locus">Halhy_1148</name>
</gene>
<name>F4KST9_HALH1</name>
<dbReference type="OrthoDB" id="1494556at2"/>
<accession>F4KST9</accession>
<sequence length="79" mass="8643">MENPFPHIVSDPEILNGKPCIVGTRISVELIMEWLGTGGTVETIAAKHPLLNAELVMEAIRYAARFAKNEIIIEVQTAA</sequence>
<dbReference type="Gene3D" id="1.10.10.10">
    <property type="entry name" value="Winged helix-like DNA-binding domain superfamily/Winged helix DNA-binding domain"/>
    <property type="match status" value="1"/>
</dbReference>
<evidence type="ECO:0000313" key="1">
    <source>
        <dbReference type="EMBL" id="AEE49046.1"/>
    </source>
</evidence>
<dbReference type="Pfam" id="PF04255">
    <property type="entry name" value="DUF433"/>
    <property type="match status" value="1"/>
</dbReference>
<dbReference type="RefSeq" id="WP_013763601.1">
    <property type="nucleotide sequence ID" value="NC_015510.1"/>
</dbReference>